<dbReference type="InterPro" id="IPR037923">
    <property type="entry name" value="HTH-like"/>
</dbReference>
<dbReference type="Gene3D" id="1.10.10.60">
    <property type="entry name" value="Homeodomain-like"/>
    <property type="match status" value="2"/>
</dbReference>
<dbReference type="GO" id="GO:0043565">
    <property type="term" value="F:sequence-specific DNA binding"/>
    <property type="evidence" value="ECO:0007669"/>
    <property type="project" value="InterPro"/>
</dbReference>
<accession>A0A8H9LXS2</accession>
<dbReference type="InterPro" id="IPR018060">
    <property type="entry name" value="HTH_AraC"/>
</dbReference>
<feature type="domain" description="HTH araC/xylS-type" evidence="4">
    <location>
        <begin position="184"/>
        <end position="282"/>
    </location>
</feature>
<evidence type="ECO:0000256" key="2">
    <source>
        <dbReference type="ARBA" id="ARBA00023125"/>
    </source>
</evidence>
<dbReference type="Proteomes" id="UP000622604">
    <property type="component" value="Unassembled WGS sequence"/>
</dbReference>
<evidence type="ECO:0000313" key="7">
    <source>
        <dbReference type="Proteomes" id="UP000622604"/>
    </source>
</evidence>
<protein>
    <submittedName>
        <fullName evidence="6">Helix-turn-helix domain-containing protein</fullName>
    </submittedName>
</protein>
<dbReference type="GO" id="GO:0003700">
    <property type="term" value="F:DNA-binding transcription factor activity"/>
    <property type="evidence" value="ECO:0007669"/>
    <property type="project" value="InterPro"/>
</dbReference>
<keyword evidence="2" id="KW-0238">DNA-binding</keyword>
<comment type="caution">
    <text evidence="5">The sequence shown here is derived from an EMBL/GenBank/DDBJ whole genome shotgun (WGS) entry which is preliminary data.</text>
</comment>
<name>A0A8H9LXS2_9ALTE</name>
<reference evidence="6 8" key="3">
    <citation type="submission" date="2020-12" db="EMBL/GenBank/DDBJ databases">
        <title>Draft genome sequences of nine environmental bacterial isolates colonizing plastic.</title>
        <authorList>
            <person name="Borre I."/>
            <person name="Sonnenschein E.C."/>
        </authorList>
    </citation>
    <scope>NUCLEOTIDE SEQUENCE [LARGE SCALE GENOMIC DNA]</scope>
    <source>
        <strain evidence="6 8">IB30</strain>
    </source>
</reference>
<keyword evidence="3" id="KW-0804">Transcription</keyword>
<reference evidence="5" key="2">
    <citation type="submission" date="2020-09" db="EMBL/GenBank/DDBJ databases">
        <authorList>
            <person name="Sun Q."/>
            <person name="Kim S."/>
        </authorList>
    </citation>
    <scope>NUCLEOTIDE SEQUENCE</scope>
    <source>
        <strain evidence="5">KCTC 32337</strain>
    </source>
</reference>
<keyword evidence="1" id="KW-0805">Transcription regulation</keyword>
<evidence type="ECO:0000256" key="3">
    <source>
        <dbReference type="ARBA" id="ARBA00023163"/>
    </source>
</evidence>
<dbReference type="RefSeq" id="WP_008305871.1">
    <property type="nucleotide sequence ID" value="NZ_BMZC01000011.1"/>
</dbReference>
<dbReference type="InterPro" id="IPR020449">
    <property type="entry name" value="Tscrpt_reg_AraC-type_HTH"/>
</dbReference>
<dbReference type="SUPFAM" id="SSF46689">
    <property type="entry name" value="Homeodomain-like"/>
    <property type="match status" value="2"/>
</dbReference>
<dbReference type="SMART" id="SM00342">
    <property type="entry name" value="HTH_ARAC"/>
    <property type="match status" value="1"/>
</dbReference>
<dbReference type="Pfam" id="PF12833">
    <property type="entry name" value="HTH_18"/>
    <property type="match status" value="1"/>
</dbReference>
<dbReference type="PRINTS" id="PR00032">
    <property type="entry name" value="HTHARAC"/>
</dbReference>
<dbReference type="EMBL" id="JAEILT010000011">
    <property type="protein sequence ID" value="MBJ2136645.1"/>
    <property type="molecule type" value="Genomic_DNA"/>
</dbReference>
<dbReference type="EMBL" id="BMZC01000011">
    <property type="protein sequence ID" value="GGZ74311.1"/>
    <property type="molecule type" value="Genomic_DNA"/>
</dbReference>
<gene>
    <name evidence="5" type="ORF">GCM10011274_35840</name>
    <name evidence="6" type="ORF">JEU11_09300</name>
</gene>
<dbReference type="PROSITE" id="PS01124">
    <property type="entry name" value="HTH_ARAC_FAMILY_2"/>
    <property type="match status" value="1"/>
</dbReference>
<organism evidence="5 7">
    <name type="scientific">Paraglaciecola chathamensis</name>
    <dbReference type="NCBI Taxonomy" id="368405"/>
    <lineage>
        <taxon>Bacteria</taxon>
        <taxon>Pseudomonadati</taxon>
        <taxon>Pseudomonadota</taxon>
        <taxon>Gammaproteobacteria</taxon>
        <taxon>Alteromonadales</taxon>
        <taxon>Alteromonadaceae</taxon>
        <taxon>Paraglaciecola</taxon>
    </lineage>
</organism>
<dbReference type="InterPro" id="IPR014710">
    <property type="entry name" value="RmlC-like_jellyroll"/>
</dbReference>
<evidence type="ECO:0000313" key="8">
    <source>
        <dbReference type="Proteomes" id="UP000649232"/>
    </source>
</evidence>
<dbReference type="InterPro" id="IPR009057">
    <property type="entry name" value="Homeodomain-like_sf"/>
</dbReference>
<evidence type="ECO:0000313" key="5">
    <source>
        <dbReference type="EMBL" id="GGZ74311.1"/>
    </source>
</evidence>
<evidence type="ECO:0000259" key="4">
    <source>
        <dbReference type="PROSITE" id="PS01124"/>
    </source>
</evidence>
<proteinExistence type="predicted"/>
<dbReference type="Gene3D" id="2.60.120.10">
    <property type="entry name" value="Jelly Rolls"/>
    <property type="match status" value="1"/>
</dbReference>
<evidence type="ECO:0000256" key="1">
    <source>
        <dbReference type="ARBA" id="ARBA00023015"/>
    </source>
</evidence>
<sequence>MNTVHSGAYCEPCCIKDGHEIEIHHVSYRQKEHYQCEMHFHEVQELIFFEQVEGTFYYHQGETTLRPFDVVYTPAMETHDFDLTNDAKSWYIVQFPKTLFETEQFSGLSTLFEVGMHLRIPDAYQAQLLQIIRWAHESFNSDKYHAKSIALLNLALVILKEHGEVKNAQVPRILSSRSLNAKIKPVMEIFRKQSSVVLSLEEAAKKCHLSPSYFSRVFKSIFRFSYSEYVVRHRLYHAARMLGQSRVSITHLSYDLNFSNPSHFIAQFKKQYGCTPNRYRKAIMTKYAKNEA</sequence>
<dbReference type="PANTHER" id="PTHR43280:SF2">
    <property type="entry name" value="HTH-TYPE TRANSCRIPTIONAL REGULATOR EXSA"/>
    <property type="match status" value="1"/>
</dbReference>
<dbReference type="AlphaFoldDB" id="A0A8H9LXS2"/>
<dbReference type="PANTHER" id="PTHR43280">
    <property type="entry name" value="ARAC-FAMILY TRANSCRIPTIONAL REGULATOR"/>
    <property type="match status" value="1"/>
</dbReference>
<dbReference type="SUPFAM" id="SSF51215">
    <property type="entry name" value="Regulatory protein AraC"/>
    <property type="match status" value="1"/>
</dbReference>
<evidence type="ECO:0000313" key="6">
    <source>
        <dbReference type="EMBL" id="MBJ2136645.1"/>
    </source>
</evidence>
<reference evidence="5" key="1">
    <citation type="journal article" date="2014" name="Int. J. Syst. Evol. Microbiol.">
        <title>Complete genome sequence of Corynebacterium casei LMG S-19264T (=DSM 44701T), isolated from a smear-ripened cheese.</title>
        <authorList>
            <consortium name="US DOE Joint Genome Institute (JGI-PGF)"/>
            <person name="Walter F."/>
            <person name="Albersmeier A."/>
            <person name="Kalinowski J."/>
            <person name="Ruckert C."/>
        </authorList>
    </citation>
    <scope>NUCLEOTIDE SEQUENCE</scope>
    <source>
        <strain evidence="5">KCTC 32337</strain>
    </source>
</reference>
<dbReference type="Proteomes" id="UP000649232">
    <property type="component" value="Unassembled WGS sequence"/>
</dbReference>